<dbReference type="Proteomes" id="UP001652626">
    <property type="component" value="Chromosome 18"/>
</dbReference>
<dbReference type="GeneID" id="113397477"/>
<sequence length="304" mass="32764">MIVRTVKIRSYHSYRCLCYPLQIACLIALLSASTNADGLGGLVYAPGHSSLEYYSYPSYAFEYAVRDPHTGDNKAQWEKRDGDVVRGAYSLVEPDGSVRVVEYRADDKSGFNAVVKRIGPNLHPVATPIYKAPLPVLGYKSEIPISIGPVAGIEKLSNAPLLNGPYLGGGAISPEILYKTPAPAVIKEVAPIAPIIPAPIIKSPIYSAPLYDQSLLQAPILKKAPLLPLQLSQPIYPVYPLLKAPLPALKYGPLPNAGLYDLGLLGKELLNEKLLLDYKGYDGAGLDYKGYADIGLGYKGGYGH</sequence>
<accession>A0ABM4ARC5</accession>
<evidence type="ECO:0000256" key="1">
    <source>
        <dbReference type="ARBA" id="ARBA00022460"/>
    </source>
</evidence>
<dbReference type="RefSeq" id="XP_064073851.1">
    <property type="nucleotide sequence ID" value="XM_064217781.1"/>
</dbReference>
<keyword evidence="4" id="KW-1185">Reference proteome</keyword>
<evidence type="ECO:0000313" key="4">
    <source>
        <dbReference type="Proteomes" id="UP001652626"/>
    </source>
</evidence>
<dbReference type="Pfam" id="PF00379">
    <property type="entry name" value="Chitin_bind_4"/>
    <property type="match status" value="1"/>
</dbReference>
<keyword evidence="1 3" id="KW-0193">Cuticle</keyword>
<protein>
    <submittedName>
        <fullName evidence="5">Cuticle protein-like</fullName>
    </submittedName>
</protein>
<keyword evidence="2" id="KW-0732">Signal</keyword>
<dbReference type="InterPro" id="IPR051217">
    <property type="entry name" value="Insect_Cuticle_Struc_Prot"/>
</dbReference>
<dbReference type="PANTHER" id="PTHR12236">
    <property type="entry name" value="STRUCTURAL CONTITUENT OF CUTICLE"/>
    <property type="match status" value="1"/>
</dbReference>
<evidence type="ECO:0000256" key="2">
    <source>
        <dbReference type="ARBA" id="ARBA00022729"/>
    </source>
</evidence>
<organism evidence="4 5">
    <name type="scientific">Vanessa tameamea</name>
    <name type="common">Kamehameha butterfly</name>
    <dbReference type="NCBI Taxonomy" id="334116"/>
    <lineage>
        <taxon>Eukaryota</taxon>
        <taxon>Metazoa</taxon>
        <taxon>Ecdysozoa</taxon>
        <taxon>Arthropoda</taxon>
        <taxon>Hexapoda</taxon>
        <taxon>Insecta</taxon>
        <taxon>Pterygota</taxon>
        <taxon>Neoptera</taxon>
        <taxon>Endopterygota</taxon>
        <taxon>Lepidoptera</taxon>
        <taxon>Glossata</taxon>
        <taxon>Ditrysia</taxon>
        <taxon>Papilionoidea</taxon>
        <taxon>Nymphalidae</taxon>
        <taxon>Nymphalinae</taxon>
        <taxon>Vanessa</taxon>
    </lineage>
</organism>
<dbReference type="PRINTS" id="PR00947">
    <property type="entry name" value="CUTICLE"/>
</dbReference>
<reference evidence="5" key="1">
    <citation type="submission" date="2025-08" db="UniProtKB">
        <authorList>
            <consortium name="RefSeq"/>
        </authorList>
    </citation>
    <scope>IDENTIFICATION</scope>
    <source>
        <tissue evidence="5">Whole body</tissue>
    </source>
</reference>
<gene>
    <name evidence="5" type="primary">LOC113397477</name>
</gene>
<dbReference type="PROSITE" id="PS00233">
    <property type="entry name" value="CHIT_BIND_RR_1"/>
    <property type="match status" value="1"/>
</dbReference>
<dbReference type="PROSITE" id="PS51155">
    <property type="entry name" value="CHIT_BIND_RR_2"/>
    <property type="match status" value="1"/>
</dbReference>
<name>A0ABM4ARC5_VANTA</name>
<proteinExistence type="predicted"/>
<evidence type="ECO:0000256" key="3">
    <source>
        <dbReference type="PROSITE-ProRule" id="PRU00497"/>
    </source>
</evidence>
<dbReference type="InterPro" id="IPR000618">
    <property type="entry name" value="Insect_cuticle"/>
</dbReference>
<dbReference type="InterPro" id="IPR031311">
    <property type="entry name" value="CHIT_BIND_RR_consensus"/>
</dbReference>
<evidence type="ECO:0000313" key="5">
    <source>
        <dbReference type="RefSeq" id="XP_064073851.1"/>
    </source>
</evidence>
<dbReference type="PANTHER" id="PTHR12236:SF95">
    <property type="entry name" value="CUTICULAR PROTEIN 76BD, ISOFORM C-RELATED"/>
    <property type="match status" value="1"/>
</dbReference>